<dbReference type="EMBL" id="JYDO01000002">
    <property type="protein sequence ID" value="KRZ80489.1"/>
    <property type="molecule type" value="Genomic_DNA"/>
</dbReference>
<organism evidence="1 2">
    <name type="scientific">Trichinella papuae</name>
    <dbReference type="NCBI Taxonomy" id="268474"/>
    <lineage>
        <taxon>Eukaryota</taxon>
        <taxon>Metazoa</taxon>
        <taxon>Ecdysozoa</taxon>
        <taxon>Nematoda</taxon>
        <taxon>Enoplea</taxon>
        <taxon>Dorylaimia</taxon>
        <taxon>Trichinellida</taxon>
        <taxon>Trichinellidae</taxon>
        <taxon>Trichinella</taxon>
    </lineage>
</organism>
<reference evidence="1 2" key="1">
    <citation type="submission" date="2015-01" db="EMBL/GenBank/DDBJ databases">
        <title>Evolution of Trichinella species and genotypes.</title>
        <authorList>
            <person name="Korhonen P.K."/>
            <person name="Edoardo P."/>
            <person name="Giuseppe L.R."/>
            <person name="Gasser R.B."/>
        </authorList>
    </citation>
    <scope>NUCLEOTIDE SEQUENCE [LARGE SCALE GENOMIC DNA]</scope>
    <source>
        <strain evidence="1">ISS1980</strain>
    </source>
</reference>
<dbReference type="Proteomes" id="UP000054843">
    <property type="component" value="Unassembled WGS sequence"/>
</dbReference>
<gene>
    <name evidence="1" type="ORF">T10_3384</name>
</gene>
<accession>A0A0V1N935</accession>
<protein>
    <submittedName>
        <fullName evidence="1">Uncharacterized protein</fullName>
    </submittedName>
</protein>
<proteinExistence type="predicted"/>
<name>A0A0V1N935_9BILA</name>
<evidence type="ECO:0000313" key="2">
    <source>
        <dbReference type="Proteomes" id="UP000054843"/>
    </source>
</evidence>
<keyword evidence="2" id="KW-1185">Reference proteome</keyword>
<sequence length="68" mass="7812">MQQLKCRMTKRVFLAILEGRQILGKLFNLNGPFLPKPRLLIRWGACFQVELNTSACTILHSQIVKSNK</sequence>
<dbReference type="AlphaFoldDB" id="A0A0V1N935"/>
<evidence type="ECO:0000313" key="1">
    <source>
        <dbReference type="EMBL" id="KRZ80489.1"/>
    </source>
</evidence>
<comment type="caution">
    <text evidence="1">The sequence shown here is derived from an EMBL/GenBank/DDBJ whole genome shotgun (WGS) entry which is preliminary data.</text>
</comment>